<keyword evidence="2" id="KW-0805">Transcription regulation</keyword>
<proteinExistence type="predicted"/>
<dbReference type="SMART" id="SM00151">
    <property type="entry name" value="SWIB"/>
    <property type="match status" value="2"/>
</dbReference>
<evidence type="ECO:0000313" key="9">
    <source>
        <dbReference type="Proteomes" id="UP000006882"/>
    </source>
</evidence>
<feature type="region of interest" description="Disordered" evidence="5">
    <location>
        <begin position="1"/>
        <end position="35"/>
    </location>
</feature>
<dbReference type="SUPFAM" id="SSF47592">
    <property type="entry name" value="SWIB/MDM2 domain"/>
    <property type="match status" value="2"/>
</dbReference>
<dbReference type="Proteomes" id="UP000006882">
    <property type="component" value="Chromosome G8"/>
</dbReference>
<feature type="region of interest" description="Disordered" evidence="5">
    <location>
        <begin position="87"/>
        <end position="134"/>
    </location>
</feature>
<feature type="compositionally biased region" description="Acidic residues" evidence="5">
    <location>
        <begin position="252"/>
        <end position="266"/>
    </location>
</feature>
<keyword evidence="9" id="KW-1185">Reference proteome</keyword>
<keyword evidence="4" id="KW-0539">Nucleus</keyword>
<feature type="compositionally biased region" description="Acidic residues" evidence="5">
    <location>
        <begin position="94"/>
        <end position="123"/>
    </location>
</feature>
<evidence type="ECO:0000256" key="3">
    <source>
        <dbReference type="ARBA" id="ARBA00023163"/>
    </source>
</evidence>
<sequence>MRLHFPSLSPSPKHLNSNHRPDIGKVQSPEKMVSNSDILTRLTEILSTSDLDTATAGSVRRQLENDFGVDLSDRKKFIRDQIDIFLETHRAEPQDEEEAEGEEVGEGSENAEEEEDGDEEGEEENKGKNKRRKTVDKGVVKRGGFNKICSLSPQLQEFVGEPEMARTEVVKRIWAYIREKDLQDPKNRRNIRCDESLHSLFRVNSINMFQMNKVLSKHIWPLSREDEPVKQKKKGEESDHSVSEGDVNNVAQEEEEVEEEEEEEEEKVSKQKESKKRRAAKVDKEVKKRGGGGFTKLCSLSPELQKFMGVPELARTEVVKKLWSYIRENNLQDPNNKREIICDESLRALFDVDSINMFQMNKALSKHILPLNGEAPDNASRKDKQSEQEHEEGEIYLYIYIYIYIYNIQVFSYQTLLVAKLLYLYTTSWYWHNVSK</sequence>
<dbReference type="GO" id="GO:0005634">
    <property type="term" value="C:nucleus"/>
    <property type="evidence" value="ECO:0000318"/>
    <property type="project" value="GO_Central"/>
</dbReference>
<dbReference type="Gramene" id="ONH91461">
    <property type="protein sequence ID" value="ONH91461"/>
    <property type="gene ID" value="PRUPE_8G116100"/>
</dbReference>
<accession>A0A251MWI5</accession>
<dbReference type="GO" id="GO:0001181">
    <property type="term" value="F:RNA polymerase I general transcription initiation factor activity"/>
    <property type="evidence" value="ECO:0007669"/>
    <property type="project" value="UniProtKB-ARBA"/>
</dbReference>
<dbReference type="SUPFAM" id="SSF109715">
    <property type="entry name" value="DEK C-terminal domain"/>
    <property type="match status" value="1"/>
</dbReference>
<name>A0A251MWI5_PRUPE</name>
<dbReference type="GO" id="GO:0000500">
    <property type="term" value="C:RNA polymerase I upstream activating factor complex"/>
    <property type="evidence" value="ECO:0007669"/>
    <property type="project" value="UniProtKB-ARBA"/>
</dbReference>
<reference evidence="8 9" key="1">
    <citation type="journal article" date="2013" name="Nat. Genet.">
        <title>The high-quality draft genome of peach (Prunus persica) identifies unique patterns of genetic diversity, domestication and genome evolution.</title>
        <authorList>
            <consortium name="International Peach Genome Initiative"/>
            <person name="Verde I."/>
            <person name="Abbott A.G."/>
            <person name="Scalabrin S."/>
            <person name="Jung S."/>
            <person name="Shu S."/>
            <person name="Marroni F."/>
            <person name="Zhebentyayeva T."/>
            <person name="Dettori M.T."/>
            <person name="Grimwood J."/>
            <person name="Cattonaro F."/>
            <person name="Zuccolo A."/>
            <person name="Rossini L."/>
            <person name="Jenkins J."/>
            <person name="Vendramin E."/>
            <person name="Meisel L.A."/>
            <person name="Decroocq V."/>
            <person name="Sosinski B."/>
            <person name="Prochnik S."/>
            <person name="Mitros T."/>
            <person name="Policriti A."/>
            <person name="Cipriani G."/>
            <person name="Dondini L."/>
            <person name="Ficklin S."/>
            <person name="Goodstein D.M."/>
            <person name="Xuan P."/>
            <person name="Del Fabbro C."/>
            <person name="Aramini V."/>
            <person name="Copetti D."/>
            <person name="Gonzalez S."/>
            <person name="Horner D.S."/>
            <person name="Falchi R."/>
            <person name="Lucas S."/>
            <person name="Mica E."/>
            <person name="Maldonado J."/>
            <person name="Lazzari B."/>
            <person name="Bielenberg D."/>
            <person name="Pirona R."/>
            <person name="Miculan M."/>
            <person name="Barakat A."/>
            <person name="Testolin R."/>
            <person name="Stella A."/>
            <person name="Tartarini S."/>
            <person name="Tonutti P."/>
            <person name="Arus P."/>
            <person name="Orellana A."/>
            <person name="Wells C."/>
            <person name="Main D."/>
            <person name="Vizzotto G."/>
            <person name="Silva H."/>
            <person name="Salamini F."/>
            <person name="Schmutz J."/>
            <person name="Morgante M."/>
            <person name="Rokhsar D.S."/>
        </authorList>
    </citation>
    <scope>NUCLEOTIDE SEQUENCE [LARGE SCALE GENOMIC DNA]</scope>
    <source>
        <strain evidence="9">cv. Nemared</strain>
    </source>
</reference>
<evidence type="ECO:0000256" key="1">
    <source>
        <dbReference type="ARBA" id="ARBA00004123"/>
    </source>
</evidence>
<comment type="subcellular location">
    <subcellularLocation>
        <location evidence="1">Nucleus</location>
    </subcellularLocation>
</comment>
<dbReference type="PROSITE" id="PS51925">
    <property type="entry name" value="SWIB_MDM2"/>
    <property type="match status" value="2"/>
</dbReference>
<dbReference type="Gene3D" id="1.10.10.60">
    <property type="entry name" value="Homeodomain-like"/>
    <property type="match status" value="1"/>
</dbReference>
<organism evidence="8 9">
    <name type="scientific">Prunus persica</name>
    <name type="common">Peach</name>
    <name type="synonym">Amygdalus persica</name>
    <dbReference type="NCBI Taxonomy" id="3760"/>
    <lineage>
        <taxon>Eukaryota</taxon>
        <taxon>Viridiplantae</taxon>
        <taxon>Streptophyta</taxon>
        <taxon>Embryophyta</taxon>
        <taxon>Tracheophyta</taxon>
        <taxon>Spermatophyta</taxon>
        <taxon>Magnoliopsida</taxon>
        <taxon>eudicotyledons</taxon>
        <taxon>Gunneridae</taxon>
        <taxon>Pentapetalae</taxon>
        <taxon>rosids</taxon>
        <taxon>fabids</taxon>
        <taxon>Rosales</taxon>
        <taxon>Rosaceae</taxon>
        <taxon>Amygdaloideae</taxon>
        <taxon>Amygdaleae</taxon>
        <taxon>Prunus</taxon>
    </lineage>
</organism>
<dbReference type="InterPro" id="IPR036885">
    <property type="entry name" value="SWIB_MDM2_dom_sf"/>
</dbReference>
<dbReference type="EMBL" id="CM007658">
    <property type="protein sequence ID" value="ONH91461.1"/>
    <property type="molecule type" value="Genomic_DNA"/>
</dbReference>
<feature type="region of interest" description="Disordered" evidence="5">
    <location>
        <begin position="226"/>
        <end position="286"/>
    </location>
</feature>
<dbReference type="Gene3D" id="1.10.245.10">
    <property type="entry name" value="SWIB/MDM2 domain"/>
    <property type="match status" value="2"/>
</dbReference>
<feature type="domain" description="DM2" evidence="6">
    <location>
        <begin position="144"/>
        <end position="221"/>
    </location>
</feature>
<dbReference type="InterPro" id="IPR003121">
    <property type="entry name" value="SWIB_MDM2_domain"/>
</dbReference>
<evidence type="ECO:0000256" key="4">
    <source>
        <dbReference type="ARBA" id="ARBA00023242"/>
    </source>
</evidence>
<dbReference type="PANTHER" id="PTHR13844">
    <property type="entry name" value="SWI/SNF-RELATED MATRIX-ASSOCIATED ACTIN-DEPENDENT REGULATOR OF CHROMATIN SUBFAMILY D"/>
    <property type="match status" value="1"/>
</dbReference>
<dbReference type="CDD" id="cd10567">
    <property type="entry name" value="SWIB-MDM2_like"/>
    <property type="match status" value="2"/>
</dbReference>
<keyword evidence="3" id="KW-0804">Transcription</keyword>
<dbReference type="InterPro" id="IPR019835">
    <property type="entry name" value="SWIB_domain"/>
</dbReference>
<feature type="domain" description="DEK-C" evidence="7">
    <location>
        <begin position="32"/>
        <end position="87"/>
    </location>
</feature>
<evidence type="ECO:0000256" key="2">
    <source>
        <dbReference type="ARBA" id="ARBA00023015"/>
    </source>
</evidence>
<dbReference type="PROSITE" id="PS51998">
    <property type="entry name" value="DEK_C"/>
    <property type="match status" value="1"/>
</dbReference>
<dbReference type="Pfam" id="PF08766">
    <property type="entry name" value="DEK_C"/>
    <property type="match status" value="1"/>
</dbReference>
<dbReference type="Pfam" id="PF02201">
    <property type="entry name" value="SWIB"/>
    <property type="match status" value="2"/>
</dbReference>
<dbReference type="AlphaFoldDB" id="A0A251MWI5"/>
<dbReference type="STRING" id="3760.A0A251MWI5"/>
<protein>
    <recommendedName>
        <fullName evidence="10">DM2 domain-containing protein</fullName>
    </recommendedName>
</protein>
<evidence type="ECO:0008006" key="10">
    <source>
        <dbReference type="Google" id="ProtNLM"/>
    </source>
</evidence>
<evidence type="ECO:0000256" key="5">
    <source>
        <dbReference type="SAM" id="MobiDB-lite"/>
    </source>
</evidence>
<feature type="compositionally biased region" description="Basic and acidic residues" evidence="5">
    <location>
        <begin position="226"/>
        <end position="243"/>
    </location>
</feature>
<evidence type="ECO:0000313" key="8">
    <source>
        <dbReference type="EMBL" id="ONH91461.1"/>
    </source>
</evidence>
<feature type="domain" description="DM2" evidence="6">
    <location>
        <begin position="293"/>
        <end position="370"/>
    </location>
</feature>
<gene>
    <name evidence="8" type="ORF">PRUPE_8G116100</name>
</gene>
<evidence type="ECO:0000259" key="6">
    <source>
        <dbReference type="PROSITE" id="PS51925"/>
    </source>
</evidence>
<dbReference type="InterPro" id="IPR014876">
    <property type="entry name" value="DEK_C"/>
</dbReference>
<dbReference type="FunFam" id="1.10.245.10:FF:000004">
    <property type="entry name" value="Upstream activation factor subunit"/>
    <property type="match status" value="2"/>
</dbReference>
<evidence type="ECO:0000259" key="7">
    <source>
        <dbReference type="PROSITE" id="PS51998"/>
    </source>
</evidence>